<proteinExistence type="predicted"/>
<evidence type="ECO:0008006" key="3">
    <source>
        <dbReference type="Google" id="ProtNLM"/>
    </source>
</evidence>
<dbReference type="AlphaFoldDB" id="A0A178CNW2"/>
<gene>
    <name evidence="1" type="ORF">AYO20_08668</name>
</gene>
<dbReference type="SUPFAM" id="SSF53335">
    <property type="entry name" value="S-adenosyl-L-methionine-dependent methyltransferases"/>
    <property type="match status" value="1"/>
</dbReference>
<protein>
    <recommendedName>
        <fullName evidence="3">Diaminohydroxyphosphoribosylamino-pyrimidine deaminase</fullName>
    </recommendedName>
</protein>
<dbReference type="EMBL" id="LVCJ01000071">
    <property type="protein sequence ID" value="OAL30581.1"/>
    <property type="molecule type" value="Genomic_DNA"/>
</dbReference>
<dbReference type="PANTHER" id="PTHR14614:SF109">
    <property type="entry name" value="RIBOSOMAL LYSINE N-METHYLTRANSFERASE 5"/>
    <property type="match status" value="1"/>
</dbReference>
<dbReference type="Gene3D" id="3.40.50.150">
    <property type="entry name" value="Vaccinia Virus protein VP39"/>
    <property type="match status" value="1"/>
</dbReference>
<comment type="caution">
    <text evidence="1">The sequence shown here is derived from an EMBL/GenBank/DDBJ whole genome shotgun (WGS) entry which is preliminary data.</text>
</comment>
<dbReference type="RefSeq" id="XP_022497060.1">
    <property type="nucleotide sequence ID" value="XM_022646944.1"/>
</dbReference>
<keyword evidence="2" id="KW-1185">Reference proteome</keyword>
<dbReference type="PANTHER" id="PTHR14614">
    <property type="entry name" value="HEPATOCELLULAR CARCINOMA-ASSOCIATED ANTIGEN"/>
    <property type="match status" value="1"/>
</dbReference>
<sequence>MANQSPLAFLGEPIEDAGEETFLLFSRDMPSNNLGFVDPNAESLEIEIAGHEYILRQSPGLLHSNRQEGTTGAVIWKITPLLAAWLASLPPILSGALHDTAVVVELGCGITGLLGLVVSKFVQCYVLTDQPYVVRYLRENIATNATPPREKKRNKKRGNEKGLAQEEHLKVLPLDWEADSVENLKSAIPPSGWVDLLVLCDCVYNEYLISPLVQTCVDVCRLGGPTAAKPTLVLVAQQLRSDTVCELFLAALMKEFNVWRIPDRELPSQLQDGTGYVVHLATLKHEGRAVE</sequence>
<organism evidence="1 2">
    <name type="scientific">Fonsecaea nubica</name>
    <dbReference type="NCBI Taxonomy" id="856822"/>
    <lineage>
        <taxon>Eukaryota</taxon>
        <taxon>Fungi</taxon>
        <taxon>Dikarya</taxon>
        <taxon>Ascomycota</taxon>
        <taxon>Pezizomycotina</taxon>
        <taxon>Eurotiomycetes</taxon>
        <taxon>Chaetothyriomycetidae</taxon>
        <taxon>Chaetothyriales</taxon>
        <taxon>Herpotrichiellaceae</taxon>
        <taxon>Fonsecaea</taxon>
    </lineage>
</organism>
<dbReference type="OrthoDB" id="2529286at2759"/>
<evidence type="ECO:0000313" key="1">
    <source>
        <dbReference type="EMBL" id="OAL30581.1"/>
    </source>
</evidence>
<dbReference type="GO" id="GO:0032991">
    <property type="term" value="C:protein-containing complex"/>
    <property type="evidence" value="ECO:0007669"/>
    <property type="project" value="TreeGrafter"/>
</dbReference>
<dbReference type="GO" id="GO:0008757">
    <property type="term" value="F:S-adenosylmethionine-dependent methyltransferase activity"/>
    <property type="evidence" value="ECO:0007669"/>
    <property type="project" value="UniProtKB-ARBA"/>
</dbReference>
<dbReference type="InterPro" id="IPR029063">
    <property type="entry name" value="SAM-dependent_MTases_sf"/>
</dbReference>
<evidence type="ECO:0000313" key="2">
    <source>
        <dbReference type="Proteomes" id="UP000185904"/>
    </source>
</evidence>
<dbReference type="Proteomes" id="UP000185904">
    <property type="component" value="Unassembled WGS sequence"/>
</dbReference>
<dbReference type="GeneID" id="34592071"/>
<dbReference type="Pfam" id="PF10294">
    <property type="entry name" value="Methyltransf_16"/>
    <property type="match status" value="1"/>
</dbReference>
<dbReference type="InterPro" id="IPR019410">
    <property type="entry name" value="Methyltransf_16"/>
</dbReference>
<name>A0A178CNW2_9EURO</name>
<reference evidence="1 2" key="1">
    <citation type="submission" date="2016-03" db="EMBL/GenBank/DDBJ databases">
        <title>The draft genome sequence of Fonsecaea nubica causative agent of cutaneous subcutaneous infection in human host.</title>
        <authorList>
            <person name="Costa F."/>
            <person name="Sybren D.H."/>
            <person name="Raittz R.T."/>
            <person name="Weiss V.A."/>
            <person name="Leao A.C."/>
            <person name="Gomes R."/>
            <person name="De Souza E.M."/>
            <person name="Pedrosa F.O."/>
            <person name="Steffens M.B."/>
            <person name="Bombassaro A."/>
            <person name="Tadra-Sfeir M.Z."/>
            <person name="Moreno L.F."/>
            <person name="Najafzadeh M.J."/>
            <person name="Felipe M.S."/>
            <person name="Teixeira M."/>
            <person name="Sun J."/>
            <person name="Xi L."/>
            <person name="Castro M.A."/>
            <person name="Vicente V.A."/>
        </authorList>
    </citation>
    <scope>NUCLEOTIDE SEQUENCE [LARGE SCALE GENOMIC DNA]</scope>
    <source>
        <strain evidence="1 2">CBS 269.64</strain>
    </source>
</reference>
<dbReference type="GO" id="GO:0005829">
    <property type="term" value="C:cytosol"/>
    <property type="evidence" value="ECO:0007669"/>
    <property type="project" value="TreeGrafter"/>
</dbReference>
<accession>A0A178CNW2</accession>